<dbReference type="AlphaFoldDB" id="A0AAF1JX53"/>
<proteinExistence type="predicted"/>
<organism evidence="2 3">
    <name type="scientific">Plastoroseomonas arctica</name>
    <dbReference type="NCBI Taxonomy" id="1509237"/>
    <lineage>
        <taxon>Bacteria</taxon>
        <taxon>Pseudomonadati</taxon>
        <taxon>Pseudomonadota</taxon>
        <taxon>Alphaproteobacteria</taxon>
        <taxon>Acetobacterales</taxon>
        <taxon>Acetobacteraceae</taxon>
        <taxon>Plastoroseomonas</taxon>
    </lineage>
</organism>
<dbReference type="Gene3D" id="2.40.50.90">
    <property type="match status" value="1"/>
</dbReference>
<name>A0AAF1JX53_9PROT</name>
<keyword evidence="3" id="KW-1185">Reference proteome</keyword>
<comment type="caution">
    <text evidence="2">The sequence shown here is derived from an EMBL/GenBank/DDBJ whole genome shotgun (WGS) entry which is preliminary data.</text>
</comment>
<dbReference type="PROSITE" id="PS50830">
    <property type="entry name" value="TNASE_3"/>
    <property type="match status" value="1"/>
</dbReference>
<dbReference type="SMART" id="SM00318">
    <property type="entry name" value="SNc"/>
    <property type="match status" value="1"/>
</dbReference>
<dbReference type="InterPro" id="IPR035437">
    <property type="entry name" value="SNase_OB-fold_sf"/>
</dbReference>
<protein>
    <submittedName>
        <fullName evidence="2">Thermonuclease family protein</fullName>
    </submittedName>
</protein>
<reference evidence="2" key="1">
    <citation type="submission" date="2020-01" db="EMBL/GenBank/DDBJ databases">
        <authorList>
            <person name="Rat A."/>
        </authorList>
    </citation>
    <scope>NUCLEOTIDE SEQUENCE</scope>
    <source>
        <strain evidence="2">LMG 28251</strain>
    </source>
</reference>
<gene>
    <name evidence="2" type="ORF">GXW79_12260</name>
</gene>
<dbReference type="RefSeq" id="WP_211874693.1">
    <property type="nucleotide sequence ID" value="NZ_JAAEDH010000013.1"/>
</dbReference>
<feature type="domain" description="TNase-like" evidence="1">
    <location>
        <begin position="38"/>
        <end position="151"/>
    </location>
</feature>
<accession>A0AAF1JX53</accession>
<dbReference type="EMBL" id="JAAEDH010000013">
    <property type="protein sequence ID" value="MBR0655846.1"/>
    <property type="molecule type" value="Genomic_DNA"/>
</dbReference>
<reference evidence="2" key="2">
    <citation type="journal article" date="2021" name="Syst. Appl. Microbiol.">
        <title>Roseomonas hellenica sp. nov., isolated from roots of wild-growing Alkanna tinctoria.</title>
        <authorList>
            <person name="Rat A."/>
            <person name="Naranjo H.D."/>
            <person name="Lebbe L."/>
            <person name="Cnockaert M."/>
            <person name="Krigas N."/>
            <person name="Grigoriadou K."/>
            <person name="Maloupa E."/>
            <person name="Willems A."/>
        </authorList>
    </citation>
    <scope>NUCLEOTIDE SEQUENCE</scope>
    <source>
        <strain evidence="2">LMG 28251</strain>
    </source>
</reference>
<evidence type="ECO:0000313" key="2">
    <source>
        <dbReference type="EMBL" id="MBR0655846.1"/>
    </source>
</evidence>
<evidence type="ECO:0000259" key="1">
    <source>
        <dbReference type="PROSITE" id="PS50830"/>
    </source>
</evidence>
<sequence length="159" mass="16485">MFTVAALTSLLLGLGLPTNLFGSAPREQEWSAQFGDVRIVDGETLRLGERVLRLANLDAPERGQSCRDAGGARFDCGDAAAAALARLIAGRPVICRVSGRDSFGRGLGSCSAGGLDLNAGLVASGFAAADGASLRLVEQEARRAARGLWAGTTPAWTQR</sequence>
<dbReference type="InterPro" id="IPR016071">
    <property type="entry name" value="Staphylococal_nuclease_OB-fold"/>
</dbReference>
<evidence type="ECO:0000313" key="3">
    <source>
        <dbReference type="Proteomes" id="UP001196068"/>
    </source>
</evidence>
<dbReference type="Proteomes" id="UP001196068">
    <property type="component" value="Unassembled WGS sequence"/>
</dbReference>
<dbReference type="Pfam" id="PF00565">
    <property type="entry name" value="SNase"/>
    <property type="match status" value="1"/>
</dbReference>
<dbReference type="SUPFAM" id="SSF50199">
    <property type="entry name" value="Staphylococcal nuclease"/>
    <property type="match status" value="1"/>
</dbReference>